<keyword evidence="2" id="KW-1185">Reference proteome</keyword>
<evidence type="ECO:0000313" key="1">
    <source>
        <dbReference type="EMBL" id="KAH1121265.1"/>
    </source>
</evidence>
<gene>
    <name evidence="1" type="ORF">J1N35_004425</name>
</gene>
<comment type="caution">
    <text evidence="1">The sequence shown here is derived from an EMBL/GenBank/DDBJ whole genome shotgun (WGS) entry which is preliminary data.</text>
</comment>
<accession>A0A9D4AI86</accession>
<dbReference type="AlphaFoldDB" id="A0A9D4AI86"/>
<name>A0A9D4AI86_9ROSI</name>
<protein>
    <submittedName>
        <fullName evidence="1">Uncharacterized protein</fullName>
    </submittedName>
</protein>
<dbReference type="EMBL" id="JAIQCV010000002">
    <property type="protein sequence ID" value="KAH1121265.1"/>
    <property type="molecule type" value="Genomic_DNA"/>
</dbReference>
<evidence type="ECO:0000313" key="2">
    <source>
        <dbReference type="Proteomes" id="UP000828251"/>
    </source>
</evidence>
<organism evidence="1 2">
    <name type="scientific">Gossypium stocksii</name>
    <dbReference type="NCBI Taxonomy" id="47602"/>
    <lineage>
        <taxon>Eukaryota</taxon>
        <taxon>Viridiplantae</taxon>
        <taxon>Streptophyta</taxon>
        <taxon>Embryophyta</taxon>
        <taxon>Tracheophyta</taxon>
        <taxon>Spermatophyta</taxon>
        <taxon>Magnoliopsida</taxon>
        <taxon>eudicotyledons</taxon>
        <taxon>Gunneridae</taxon>
        <taxon>Pentapetalae</taxon>
        <taxon>rosids</taxon>
        <taxon>malvids</taxon>
        <taxon>Malvales</taxon>
        <taxon>Malvaceae</taxon>
        <taxon>Malvoideae</taxon>
        <taxon>Gossypium</taxon>
    </lineage>
</organism>
<reference evidence="1 2" key="1">
    <citation type="journal article" date="2021" name="Plant Biotechnol. J.">
        <title>Multi-omics assisted identification of the key and species-specific regulatory components of drought-tolerant mechanisms in Gossypium stocksii.</title>
        <authorList>
            <person name="Yu D."/>
            <person name="Ke L."/>
            <person name="Zhang D."/>
            <person name="Wu Y."/>
            <person name="Sun Y."/>
            <person name="Mei J."/>
            <person name="Sun J."/>
            <person name="Sun Y."/>
        </authorList>
    </citation>
    <scope>NUCLEOTIDE SEQUENCE [LARGE SCALE GENOMIC DNA]</scope>
    <source>
        <strain evidence="2">cv. E1</strain>
        <tissue evidence="1">Leaf</tissue>
    </source>
</reference>
<proteinExistence type="predicted"/>
<sequence length="158" mass="18319">MSRIVNAIVYYDDEICDTDIEFILSSAYTTQLAFNPNIQLLKLQSRIRRKVRNPSHKILSLKYRYLASNDLIKDEIFNVISPIAIDAMVQMHNATRPPILEVYTEFVEVDEGGWRSKTVLVHARTKQKARSPTTRLCCEVTALLESFHYEITESYFIT</sequence>
<dbReference type="Proteomes" id="UP000828251">
    <property type="component" value="Unassembled WGS sequence"/>
</dbReference>